<dbReference type="STRING" id="1356854.N007_00585"/>
<dbReference type="Proteomes" id="UP000829401">
    <property type="component" value="Chromosome"/>
</dbReference>
<sequence length="103" mass="11330">MVTHRHVREYLGKHVHLHTRYGSFEGVIVHLNRHHIILGHVPVRDPQLGALPMSYFQPDEALRQMPLGPGGPPVPPPGGGGGWHIAIPLAAIIGITAIGMHWW</sequence>
<organism evidence="1 2">
    <name type="scientific">Alicyclobacillus acidoterrestris (strain ATCC 49025 / DSM 3922 / CIP 106132 / NCIMB 13137 / GD3B)</name>
    <dbReference type="NCBI Taxonomy" id="1356854"/>
    <lineage>
        <taxon>Bacteria</taxon>
        <taxon>Bacillati</taxon>
        <taxon>Bacillota</taxon>
        <taxon>Bacilli</taxon>
        <taxon>Bacillales</taxon>
        <taxon>Alicyclobacillaceae</taxon>
        <taxon>Alicyclobacillus</taxon>
    </lineage>
</organism>
<accession>T0BVW6</accession>
<dbReference type="KEGG" id="aaco:K1I37_08165"/>
<dbReference type="OrthoDB" id="2377042at2"/>
<dbReference type="RefSeq" id="WP_021295854.1">
    <property type="nucleotide sequence ID" value="NZ_AURB01000112.1"/>
</dbReference>
<dbReference type="EMBL" id="CP080467">
    <property type="protein sequence ID" value="UNO50430.1"/>
    <property type="molecule type" value="Genomic_DNA"/>
</dbReference>
<keyword evidence="2" id="KW-1185">Reference proteome</keyword>
<gene>
    <name evidence="1" type="ORF">K1I37_08165</name>
</gene>
<protein>
    <submittedName>
        <fullName evidence="1">Uncharacterized protein</fullName>
    </submittedName>
</protein>
<dbReference type="AlphaFoldDB" id="T0BVW6"/>
<evidence type="ECO:0000313" key="2">
    <source>
        <dbReference type="Proteomes" id="UP000829401"/>
    </source>
</evidence>
<evidence type="ECO:0000313" key="1">
    <source>
        <dbReference type="EMBL" id="UNO50430.1"/>
    </source>
</evidence>
<proteinExistence type="predicted"/>
<accession>A0A9E6ZH13</accession>
<reference evidence="2" key="1">
    <citation type="journal article" date="2022" name="G3 (Bethesda)">
        <title>Unveiling the complete genome sequence of Alicyclobacillus acidoterrestris DSM 3922T, a taint-producing strain.</title>
        <authorList>
            <person name="Leonardo I.C."/>
            <person name="Barreto Crespo M.T."/>
            <person name="Gaspar F.B."/>
        </authorList>
    </citation>
    <scope>NUCLEOTIDE SEQUENCE [LARGE SCALE GENOMIC DNA]</scope>
    <source>
        <strain evidence="2">DSM 3922</strain>
    </source>
</reference>
<name>T0BVW6_ALIAG</name>